<gene>
    <name evidence="1" type="ORF">M7I_3887</name>
</gene>
<evidence type="ECO:0000313" key="2">
    <source>
        <dbReference type="Proteomes" id="UP000005446"/>
    </source>
</evidence>
<keyword evidence="2" id="KW-1185">Reference proteome</keyword>
<dbReference type="OrthoDB" id="2099276at2759"/>
<protein>
    <submittedName>
        <fullName evidence="1">Uncharacterized protein</fullName>
    </submittedName>
</protein>
<evidence type="ECO:0000313" key="1">
    <source>
        <dbReference type="EMBL" id="EHL00127.1"/>
    </source>
</evidence>
<reference evidence="1 2" key="1">
    <citation type="journal article" date="2012" name="Eukaryot. Cell">
        <title>Genome sequence of the fungus Glarea lozoyensis: the first genome sequence of a species from the Helotiaceae family.</title>
        <authorList>
            <person name="Youssar L."/>
            <person name="Gruening B.A."/>
            <person name="Erxleben A."/>
            <person name="Guenther S."/>
            <person name="Huettel W."/>
        </authorList>
    </citation>
    <scope>NUCLEOTIDE SEQUENCE [LARGE SCALE GENOMIC DNA]</scope>
    <source>
        <strain evidence="2">ATCC 74030 / MF5533</strain>
    </source>
</reference>
<accession>H0EMP8</accession>
<dbReference type="InParanoid" id="H0EMP8"/>
<dbReference type="AlphaFoldDB" id="H0EMP8"/>
<organism evidence="1 2">
    <name type="scientific">Glarea lozoyensis (strain ATCC 74030 / MF5533)</name>
    <dbReference type="NCBI Taxonomy" id="1104152"/>
    <lineage>
        <taxon>Eukaryota</taxon>
        <taxon>Fungi</taxon>
        <taxon>Dikarya</taxon>
        <taxon>Ascomycota</taxon>
        <taxon>Pezizomycotina</taxon>
        <taxon>Leotiomycetes</taxon>
        <taxon>Helotiales</taxon>
        <taxon>Helotiaceae</taxon>
        <taxon>Glarea</taxon>
    </lineage>
</organism>
<dbReference type="HOGENOM" id="CLU_3160078_0_0_1"/>
<name>H0EMP8_GLAL7</name>
<dbReference type="EMBL" id="AGUE01000094">
    <property type="protein sequence ID" value="EHL00127.1"/>
    <property type="molecule type" value="Genomic_DNA"/>
</dbReference>
<sequence>MDLWIHLKAPAHETFYGDSWIQLQKRIMGHTYNSTARGKFVDRDSLAA</sequence>
<proteinExistence type="predicted"/>
<comment type="caution">
    <text evidence="1">The sequence shown here is derived from an EMBL/GenBank/DDBJ whole genome shotgun (WGS) entry which is preliminary data.</text>
</comment>
<dbReference type="Proteomes" id="UP000005446">
    <property type="component" value="Unassembled WGS sequence"/>
</dbReference>